<dbReference type="WBParaSite" id="SBAD_0000961001-mRNA-1">
    <property type="protein sequence ID" value="SBAD_0000961001-mRNA-1"/>
    <property type="gene ID" value="SBAD_0000961001"/>
</dbReference>
<dbReference type="Pfam" id="PF01060">
    <property type="entry name" value="TTR-52"/>
    <property type="match status" value="1"/>
</dbReference>
<dbReference type="AlphaFoldDB" id="A0A183J081"/>
<dbReference type="Proteomes" id="UP000270296">
    <property type="component" value="Unassembled WGS sequence"/>
</dbReference>
<evidence type="ECO:0000313" key="4">
    <source>
        <dbReference type="WBParaSite" id="SBAD_0000961001-mRNA-1"/>
    </source>
</evidence>
<reference evidence="4" key="1">
    <citation type="submission" date="2016-06" db="UniProtKB">
        <authorList>
            <consortium name="WormBaseParasite"/>
        </authorList>
    </citation>
    <scope>IDENTIFICATION</scope>
</reference>
<dbReference type="InterPro" id="IPR001534">
    <property type="entry name" value="Transthyretin-like"/>
</dbReference>
<dbReference type="InterPro" id="IPR038479">
    <property type="entry name" value="Transthyretin-like_sf"/>
</dbReference>
<keyword evidence="3" id="KW-1185">Reference proteome</keyword>
<protein>
    <submittedName>
        <fullName evidence="4">Transthyretin-like family protein</fullName>
    </submittedName>
</protein>
<evidence type="ECO:0000313" key="2">
    <source>
        <dbReference type="EMBL" id="VDP22275.1"/>
    </source>
</evidence>
<dbReference type="GO" id="GO:0009986">
    <property type="term" value="C:cell surface"/>
    <property type="evidence" value="ECO:0007669"/>
    <property type="project" value="InterPro"/>
</dbReference>
<proteinExistence type="inferred from homology"/>
<sequence length="95" mass="11092">MGLDPDEEMDRKKTDKYGEFLLDGTESEFTNIDPYLKIYHDCNDGRKVTPCQRKWKIRVPDNYINKADEPIVKILDIGTWNLEAILMTESKHCPS</sequence>
<dbReference type="Gene3D" id="2.60.40.3330">
    <property type="match status" value="1"/>
</dbReference>
<organism evidence="4">
    <name type="scientific">Soboliphyme baturini</name>
    <dbReference type="NCBI Taxonomy" id="241478"/>
    <lineage>
        <taxon>Eukaryota</taxon>
        <taxon>Metazoa</taxon>
        <taxon>Ecdysozoa</taxon>
        <taxon>Nematoda</taxon>
        <taxon>Enoplea</taxon>
        <taxon>Dorylaimia</taxon>
        <taxon>Dioctophymatida</taxon>
        <taxon>Dioctophymatoidea</taxon>
        <taxon>Soboliphymatidae</taxon>
        <taxon>Soboliphyme</taxon>
    </lineage>
</organism>
<reference evidence="2 3" key="2">
    <citation type="submission" date="2018-11" db="EMBL/GenBank/DDBJ databases">
        <authorList>
            <consortium name="Pathogen Informatics"/>
        </authorList>
    </citation>
    <scope>NUCLEOTIDE SEQUENCE [LARGE SCALE GENOMIC DNA]</scope>
</reference>
<dbReference type="PANTHER" id="PTHR21700">
    <property type="entry name" value="TRANSTHYRETIN-LIKE FAMILY PROTEIN-RELATED"/>
    <property type="match status" value="1"/>
</dbReference>
<dbReference type="OrthoDB" id="5852581at2759"/>
<dbReference type="PANTHER" id="PTHR21700:SF114">
    <property type="entry name" value="TRANSTHYRETIN-LIKE FAMILY PROTEIN"/>
    <property type="match status" value="1"/>
</dbReference>
<accession>A0A183J081</accession>
<evidence type="ECO:0000313" key="3">
    <source>
        <dbReference type="Proteomes" id="UP000270296"/>
    </source>
</evidence>
<name>A0A183J081_9BILA</name>
<comment type="similarity">
    <text evidence="1">Belongs to the nematode transthyretin-like family.</text>
</comment>
<dbReference type="EMBL" id="UZAM01012527">
    <property type="protein sequence ID" value="VDP22275.1"/>
    <property type="molecule type" value="Genomic_DNA"/>
</dbReference>
<evidence type="ECO:0000256" key="1">
    <source>
        <dbReference type="ARBA" id="ARBA00010112"/>
    </source>
</evidence>
<gene>
    <name evidence="2" type="ORF">SBAD_LOCUS9279</name>
</gene>